<evidence type="ECO:0000313" key="6">
    <source>
        <dbReference type="EMBL" id="KIX09108.1"/>
    </source>
</evidence>
<dbReference type="GO" id="GO:0016020">
    <property type="term" value="C:membrane"/>
    <property type="evidence" value="ECO:0007669"/>
    <property type="project" value="UniProtKB-SubCell"/>
</dbReference>
<evidence type="ECO:0000256" key="1">
    <source>
        <dbReference type="ARBA" id="ARBA00004141"/>
    </source>
</evidence>
<dbReference type="PANTHER" id="PTHR31465">
    <property type="entry name" value="PROTEIN RTA1-RELATED"/>
    <property type="match status" value="1"/>
</dbReference>
<feature type="transmembrane region" description="Helical" evidence="5">
    <location>
        <begin position="246"/>
        <end position="266"/>
    </location>
</feature>
<feature type="transmembrane region" description="Helical" evidence="5">
    <location>
        <begin position="44"/>
        <end position="64"/>
    </location>
</feature>
<comment type="subcellular location">
    <subcellularLocation>
        <location evidence="1">Membrane</location>
        <topology evidence="1">Multi-pass membrane protein</topology>
    </subcellularLocation>
</comment>
<accession>A0A0D2HEQ3</accession>
<feature type="transmembrane region" description="Helical" evidence="5">
    <location>
        <begin position="79"/>
        <end position="101"/>
    </location>
</feature>
<dbReference type="Pfam" id="PF04479">
    <property type="entry name" value="RTA1"/>
    <property type="match status" value="1"/>
</dbReference>
<dbReference type="InterPro" id="IPR007568">
    <property type="entry name" value="RTA1"/>
</dbReference>
<protein>
    <recommendedName>
        <fullName evidence="8">RTA1 domain protein</fullName>
    </recommendedName>
</protein>
<reference evidence="6 7" key="1">
    <citation type="submission" date="2015-01" db="EMBL/GenBank/DDBJ databases">
        <title>The Genome Sequence of Rhinocladiella mackenzie CBS 650.93.</title>
        <authorList>
            <consortium name="The Broad Institute Genomics Platform"/>
            <person name="Cuomo C."/>
            <person name="de Hoog S."/>
            <person name="Gorbushina A."/>
            <person name="Stielow B."/>
            <person name="Teixiera M."/>
            <person name="Abouelleil A."/>
            <person name="Chapman S.B."/>
            <person name="Priest M."/>
            <person name="Young S.K."/>
            <person name="Wortman J."/>
            <person name="Nusbaum C."/>
            <person name="Birren B."/>
        </authorList>
    </citation>
    <scope>NUCLEOTIDE SEQUENCE [LARGE SCALE GENOMIC DNA]</scope>
    <source>
        <strain evidence="6 7">CBS 650.93</strain>
    </source>
</reference>
<gene>
    <name evidence="6" type="ORF">Z518_00186</name>
</gene>
<feature type="transmembrane region" description="Helical" evidence="5">
    <location>
        <begin position="20"/>
        <end position="37"/>
    </location>
</feature>
<keyword evidence="7" id="KW-1185">Reference proteome</keyword>
<keyword evidence="4 5" id="KW-0472">Membrane</keyword>
<evidence type="ECO:0000256" key="2">
    <source>
        <dbReference type="ARBA" id="ARBA00022692"/>
    </source>
</evidence>
<dbReference type="HOGENOM" id="CLU_033465_0_1_1"/>
<dbReference type="GeneID" id="25288257"/>
<evidence type="ECO:0000256" key="4">
    <source>
        <dbReference type="ARBA" id="ARBA00023136"/>
    </source>
</evidence>
<dbReference type="AlphaFoldDB" id="A0A0D2HEQ3"/>
<feature type="transmembrane region" description="Helical" evidence="5">
    <location>
        <begin position="195"/>
        <end position="219"/>
    </location>
</feature>
<keyword evidence="2 5" id="KW-0812">Transmembrane</keyword>
<evidence type="ECO:0000313" key="7">
    <source>
        <dbReference type="Proteomes" id="UP000053617"/>
    </source>
</evidence>
<dbReference type="EMBL" id="KN847475">
    <property type="protein sequence ID" value="KIX09108.1"/>
    <property type="molecule type" value="Genomic_DNA"/>
</dbReference>
<proteinExistence type="predicted"/>
<dbReference type="VEuPathDB" id="FungiDB:Z518_00186"/>
<dbReference type="OrthoDB" id="3358017at2759"/>
<dbReference type="STRING" id="1442369.A0A0D2HEQ3"/>
<sequence length="335" mass="37563">MEDGQPILGSLYVYAPNKVAPVFFTAAYAASAVGHIWQCYCYKCFKLIGLHPLCAVMFTAGYALREYGAFNYMYNTRNLIIFILSQVLIYVCPPLLELANYHVLGRIFYYVPYVAPLPAGRVLSTFGALMALVEALNALGVSLSSNPSSSHSQQELGSHLTIAALAIQLAVIVIFVLLAAIFHRRCAKANIHAKAVSTPLITLYISMSLILIRCIYRLVEHLGNTTVQLDDLESLMTLSPILRYEWFFYVFEATLMLINSVLWNVWNPGRFLPRNYHVHLARDGRTEIEGENKSDDRPLLAKAGSILTFGLLFGRKLENPRFEELNDYPGANRQA</sequence>
<dbReference type="Proteomes" id="UP000053617">
    <property type="component" value="Unassembled WGS sequence"/>
</dbReference>
<dbReference type="PANTHER" id="PTHR31465:SF34">
    <property type="entry name" value="DOMAIN PROTEIN, PUTATIVE (AFU_ORTHOLOGUE AFUA_3G00480)-RELATED"/>
    <property type="match status" value="1"/>
</dbReference>
<evidence type="ECO:0008006" key="8">
    <source>
        <dbReference type="Google" id="ProtNLM"/>
    </source>
</evidence>
<evidence type="ECO:0000256" key="5">
    <source>
        <dbReference type="SAM" id="Phobius"/>
    </source>
</evidence>
<name>A0A0D2HEQ3_9EURO</name>
<evidence type="ECO:0000256" key="3">
    <source>
        <dbReference type="ARBA" id="ARBA00022989"/>
    </source>
</evidence>
<organism evidence="6 7">
    <name type="scientific">Rhinocladiella mackenziei CBS 650.93</name>
    <dbReference type="NCBI Taxonomy" id="1442369"/>
    <lineage>
        <taxon>Eukaryota</taxon>
        <taxon>Fungi</taxon>
        <taxon>Dikarya</taxon>
        <taxon>Ascomycota</taxon>
        <taxon>Pezizomycotina</taxon>
        <taxon>Eurotiomycetes</taxon>
        <taxon>Chaetothyriomycetidae</taxon>
        <taxon>Chaetothyriales</taxon>
        <taxon>Herpotrichiellaceae</taxon>
        <taxon>Rhinocladiella</taxon>
    </lineage>
</organism>
<feature type="transmembrane region" description="Helical" evidence="5">
    <location>
        <begin position="160"/>
        <end position="183"/>
    </location>
</feature>
<keyword evidence="3 5" id="KW-1133">Transmembrane helix</keyword>
<dbReference type="RefSeq" id="XP_013276244.1">
    <property type="nucleotide sequence ID" value="XM_013420790.1"/>
</dbReference>